<dbReference type="PRINTS" id="PR00038">
    <property type="entry name" value="HTHLUXR"/>
</dbReference>
<dbReference type="STRING" id="640635.SAMN04489806_1201"/>
<gene>
    <name evidence="8" type="ORF">SAMN04489806_1201</name>
</gene>
<dbReference type="InterPro" id="IPR058245">
    <property type="entry name" value="NreC/VraR/RcsB-like_REC"/>
</dbReference>
<dbReference type="Gene3D" id="3.40.50.2300">
    <property type="match status" value="1"/>
</dbReference>
<dbReference type="SUPFAM" id="SSF52172">
    <property type="entry name" value="CheY-like"/>
    <property type="match status" value="1"/>
</dbReference>
<proteinExistence type="predicted"/>
<dbReference type="GO" id="GO:0006355">
    <property type="term" value="P:regulation of DNA-templated transcription"/>
    <property type="evidence" value="ECO:0007669"/>
    <property type="project" value="InterPro"/>
</dbReference>
<reference evidence="8 9" key="1">
    <citation type="submission" date="2016-10" db="EMBL/GenBank/DDBJ databases">
        <authorList>
            <person name="de Groot N.N."/>
        </authorList>
    </citation>
    <scope>NUCLEOTIDE SEQUENCE [LARGE SCALE GENOMIC DNA]</scope>
    <source>
        <strain evidence="8 9">DSM 21799</strain>
    </source>
</reference>
<evidence type="ECO:0000256" key="5">
    <source>
        <dbReference type="PROSITE-ProRule" id="PRU00169"/>
    </source>
</evidence>
<feature type="modified residue" description="4-aspartylphosphate" evidence="5">
    <location>
        <position position="53"/>
    </location>
</feature>
<accession>A0A1H4KLS1</accession>
<dbReference type="PROSITE" id="PS50043">
    <property type="entry name" value="HTH_LUXR_2"/>
    <property type="match status" value="1"/>
</dbReference>
<keyword evidence="9" id="KW-1185">Reference proteome</keyword>
<dbReference type="RefSeq" id="WP_091181308.1">
    <property type="nucleotide sequence ID" value="NZ_FNRY01000001.1"/>
</dbReference>
<sequence length="210" mass="22314">MSRIVVVDDHPVFRKGLTSLLAASGHEVVGEAMTGREALQVVADTTAEVVLMDVSMPDLGGIEATERIVARDPAIRVVVITMFDDEATVAAALRAGASAFLTKQSPPAHILAAVEAAASGALWLGQNVPRPFVRPDDRASLPGLTAREADVADLLSRGLTNPEIARRLHVSVKTVANYVSIVMLKLDAADRLEAARIVRETRTPRSHEGA</sequence>
<keyword evidence="2" id="KW-0805">Transcription regulation</keyword>
<organism evidence="8 9">
    <name type="scientific">Paramicrobacterium humi</name>
    <dbReference type="NCBI Taxonomy" id="640635"/>
    <lineage>
        <taxon>Bacteria</taxon>
        <taxon>Bacillati</taxon>
        <taxon>Actinomycetota</taxon>
        <taxon>Actinomycetes</taxon>
        <taxon>Micrococcales</taxon>
        <taxon>Microbacteriaceae</taxon>
        <taxon>Paramicrobacterium</taxon>
    </lineage>
</organism>
<dbReference type="PROSITE" id="PS50110">
    <property type="entry name" value="RESPONSE_REGULATORY"/>
    <property type="match status" value="1"/>
</dbReference>
<dbReference type="PANTHER" id="PTHR43214">
    <property type="entry name" value="TWO-COMPONENT RESPONSE REGULATOR"/>
    <property type="match status" value="1"/>
</dbReference>
<dbReference type="SMART" id="SM00421">
    <property type="entry name" value="HTH_LUXR"/>
    <property type="match status" value="1"/>
</dbReference>
<evidence type="ECO:0000256" key="4">
    <source>
        <dbReference type="ARBA" id="ARBA00023163"/>
    </source>
</evidence>
<evidence type="ECO:0000259" key="6">
    <source>
        <dbReference type="PROSITE" id="PS50043"/>
    </source>
</evidence>
<protein>
    <submittedName>
        <fullName evidence="8">DNA-binding response regulator, NarL/FixJ family, contains REC and HTH domains</fullName>
    </submittedName>
</protein>
<dbReference type="Pfam" id="PF00196">
    <property type="entry name" value="GerE"/>
    <property type="match status" value="1"/>
</dbReference>
<dbReference type="InterPro" id="IPR011006">
    <property type="entry name" value="CheY-like_superfamily"/>
</dbReference>
<evidence type="ECO:0000313" key="9">
    <source>
        <dbReference type="Proteomes" id="UP000199183"/>
    </source>
</evidence>
<dbReference type="CDD" id="cd17535">
    <property type="entry name" value="REC_NarL-like"/>
    <property type="match status" value="1"/>
</dbReference>
<evidence type="ECO:0000256" key="3">
    <source>
        <dbReference type="ARBA" id="ARBA00023125"/>
    </source>
</evidence>
<evidence type="ECO:0000256" key="2">
    <source>
        <dbReference type="ARBA" id="ARBA00023015"/>
    </source>
</evidence>
<evidence type="ECO:0000259" key="7">
    <source>
        <dbReference type="PROSITE" id="PS50110"/>
    </source>
</evidence>
<dbReference type="GO" id="GO:0003677">
    <property type="term" value="F:DNA binding"/>
    <property type="evidence" value="ECO:0007669"/>
    <property type="project" value="UniProtKB-KW"/>
</dbReference>
<evidence type="ECO:0000256" key="1">
    <source>
        <dbReference type="ARBA" id="ARBA00022553"/>
    </source>
</evidence>
<feature type="domain" description="HTH luxR-type" evidence="6">
    <location>
        <begin position="137"/>
        <end position="202"/>
    </location>
</feature>
<dbReference type="EMBL" id="FNRY01000001">
    <property type="protein sequence ID" value="SEB58862.1"/>
    <property type="molecule type" value="Genomic_DNA"/>
</dbReference>
<dbReference type="Pfam" id="PF00072">
    <property type="entry name" value="Response_reg"/>
    <property type="match status" value="1"/>
</dbReference>
<name>A0A1H4KLS1_9MICO</name>
<keyword evidence="4" id="KW-0804">Transcription</keyword>
<keyword evidence="1 5" id="KW-0597">Phosphoprotein</keyword>
<dbReference type="Proteomes" id="UP000199183">
    <property type="component" value="Unassembled WGS sequence"/>
</dbReference>
<dbReference type="CDD" id="cd06170">
    <property type="entry name" value="LuxR_C_like"/>
    <property type="match status" value="1"/>
</dbReference>
<dbReference type="OrthoDB" id="9808843at2"/>
<dbReference type="InterPro" id="IPR000792">
    <property type="entry name" value="Tscrpt_reg_LuxR_C"/>
</dbReference>
<dbReference type="InterPro" id="IPR001789">
    <property type="entry name" value="Sig_transdc_resp-reg_receiver"/>
</dbReference>
<dbReference type="InterPro" id="IPR039420">
    <property type="entry name" value="WalR-like"/>
</dbReference>
<keyword evidence="3 8" id="KW-0238">DNA-binding</keyword>
<dbReference type="GO" id="GO:0000160">
    <property type="term" value="P:phosphorelay signal transduction system"/>
    <property type="evidence" value="ECO:0007669"/>
    <property type="project" value="InterPro"/>
</dbReference>
<dbReference type="AlphaFoldDB" id="A0A1H4KLS1"/>
<dbReference type="PANTHER" id="PTHR43214:SF24">
    <property type="entry name" value="TRANSCRIPTIONAL REGULATORY PROTEIN NARL-RELATED"/>
    <property type="match status" value="1"/>
</dbReference>
<evidence type="ECO:0000313" key="8">
    <source>
        <dbReference type="EMBL" id="SEB58862.1"/>
    </source>
</evidence>
<dbReference type="SMART" id="SM00448">
    <property type="entry name" value="REC"/>
    <property type="match status" value="1"/>
</dbReference>
<feature type="domain" description="Response regulatory" evidence="7">
    <location>
        <begin position="3"/>
        <end position="118"/>
    </location>
</feature>